<dbReference type="Proteomes" id="UP000276309">
    <property type="component" value="Chromosome"/>
</dbReference>
<dbReference type="RefSeq" id="WP_121846969.1">
    <property type="nucleotide sequence ID" value="NZ_CP032050.1"/>
</dbReference>
<dbReference type="Gene3D" id="1.10.10.10">
    <property type="entry name" value="Winged helix-like DNA-binding domain superfamily/Winged helix DNA-binding domain"/>
    <property type="match status" value="1"/>
</dbReference>
<organism evidence="4 5">
    <name type="scientific">Euzebyella marina</name>
    <dbReference type="NCBI Taxonomy" id="1761453"/>
    <lineage>
        <taxon>Bacteria</taxon>
        <taxon>Pseudomonadati</taxon>
        <taxon>Bacteroidota</taxon>
        <taxon>Flavobacteriia</taxon>
        <taxon>Flavobacteriales</taxon>
        <taxon>Flavobacteriaceae</taxon>
        <taxon>Euzebyella</taxon>
    </lineage>
</organism>
<dbReference type="InterPro" id="IPR036390">
    <property type="entry name" value="WH_DNA-bd_sf"/>
</dbReference>
<name>A0A3G2L0Y5_9FLAO</name>
<dbReference type="InterPro" id="IPR036388">
    <property type="entry name" value="WH-like_DNA-bd_sf"/>
</dbReference>
<dbReference type="KEGG" id="emar:D1013_00215"/>
<protein>
    <submittedName>
        <fullName evidence="4">Transcriptional regulator</fullName>
    </submittedName>
</protein>
<reference evidence="4 5" key="1">
    <citation type="submission" date="2018-08" db="EMBL/GenBank/DDBJ databases">
        <title>The reduced genetic potential of extracellular carbohydrate catabolism in Euzebyella marina RN62, a Flavobacteriia bacterium isolated from the hadal water.</title>
        <authorList>
            <person name="Xue C."/>
        </authorList>
    </citation>
    <scope>NUCLEOTIDE SEQUENCE [LARGE SCALE GENOMIC DNA]</scope>
    <source>
        <strain evidence="4 5">RN62</strain>
    </source>
</reference>
<dbReference type="PANTHER" id="PTHR38465">
    <property type="entry name" value="HTH-TYPE TRANSCRIPTIONAL REGULATOR MJ1563-RELATED"/>
    <property type="match status" value="1"/>
</dbReference>
<sequence length="160" mass="18405">MGKEESKQVLIEELGIHLESEHNLPPLAARVFAILILTDQDGLTFEDCLIKRGASKSSISTSLNLLQQLGFINYFTKAGDRKRYFKVAEKDTFFLKKLNLSLTKIEKESEIIDKVSAYNKKFNPEKFHTNEDKREVYTKCLNDMTKTLQSTITKLKEIQV</sequence>
<gene>
    <name evidence="4" type="ORF">D1013_00215</name>
</gene>
<keyword evidence="5" id="KW-1185">Reference proteome</keyword>
<evidence type="ECO:0000313" key="5">
    <source>
        <dbReference type="Proteomes" id="UP000276309"/>
    </source>
</evidence>
<evidence type="ECO:0000313" key="4">
    <source>
        <dbReference type="EMBL" id="AYN65914.1"/>
    </source>
</evidence>
<evidence type="ECO:0000256" key="2">
    <source>
        <dbReference type="ARBA" id="ARBA00023125"/>
    </source>
</evidence>
<proteinExistence type="predicted"/>
<dbReference type="AlphaFoldDB" id="A0A3G2L0Y5"/>
<dbReference type="GO" id="GO:0003677">
    <property type="term" value="F:DNA binding"/>
    <property type="evidence" value="ECO:0007669"/>
    <property type="project" value="UniProtKB-KW"/>
</dbReference>
<dbReference type="EMBL" id="CP032050">
    <property type="protein sequence ID" value="AYN65914.1"/>
    <property type="molecule type" value="Genomic_DNA"/>
</dbReference>
<keyword evidence="2" id="KW-0238">DNA-binding</keyword>
<dbReference type="SUPFAM" id="SSF46785">
    <property type="entry name" value="Winged helix' DNA-binding domain"/>
    <property type="match status" value="1"/>
</dbReference>
<dbReference type="OrthoDB" id="1807857at2"/>
<keyword evidence="1" id="KW-0805">Transcription regulation</keyword>
<keyword evidence="3" id="KW-0804">Transcription</keyword>
<dbReference type="PANTHER" id="PTHR38465:SF1">
    <property type="entry name" value="HTH-TYPE TRANSCRIPTIONAL REGULATOR MJ1563-RELATED"/>
    <property type="match status" value="1"/>
</dbReference>
<evidence type="ECO:0000256" key="1">
    <source>
        <dbReference type="ARBA" id="ARBA00023015"/>
    </source>
</evidence>
<accession>A0A3G2L0Y5</accession>
<dbReference type="InterPro" id="IPR052362">
    <property type="entry name" value="HTH-GbsR_regulator"/>
</dbReference>
<evidence type="ECO:0000256" key="3">
    <source>
        <dbReference type="ARBA" id="ARBA00023163"/>
    </source>
</evidence>